<gene>
    <name evidence="1" type="ORF">Hamer_G021344</name>
</gene>
<dbReference type="EMBL" id="JAHLQT010017879">
    <property type="protein sequence ID" value="KAG7169215.1"/>
    <property type="molecule type" value="Genomic_DNA"/>
</dbReference>
<dbReference type="Proteomes" id="UP000747542">
    <property type="component" value="Unassembled WGS sequence"/>
</dbReference>
<organism evidence="1 2">
    <name type="scientific">Homarus americanus</name>
    <name type="common">American lobster</name>
    <dbReference type="NCBI Taxonomy" id="6706"/>
    <lineage>
        <taxon>Eukaryota</taxon>
        <taxon>Metazoa</taxon>
        <taxon>Ecdysozoa</taxon>
        <taxon>Arthropoda</taxon>
        <taxon>Crustacea</taxon>
        <taxon>Multicrustacea</taxon>
        <taxon>Malacostraca</taxon>
        <taxon>Eumalacostraca</taxon>
        <taxon>Eucarida</taxon>
        <taxon>Decapoda</taxon>
        <taxon>Pleocyemata</taxon>
        <taxon>Astacidea</taxon>
        <taxon>Nephropoidea</taxon>
        <taxon>Nephropidae</taxon>
        <taxon>Homarus</taxon>
    </lineage>
</organism>
<protein>
    <submittedName>
        <fullName evidence="1">Uncharacterized protein</fullName>
    </submittedName>
</protein>
<sequence length="86" mass="9349">MKLVTLVVGVCVLILFLLLRQVSLVLALLLALSAVLTSVNADPVADPEPFFGKFKKHGKKGHGLTINTTDDFTTTRLSLFLTLCHN</sequence>
<dbReference type="AlphaFoldDB" id="A0A8J5K3G6"/>
<evidence type="ECO:0000313" key="1">
    <source>
        <dbReference type="EMBL" id="KAG7169215.1"/>
    </source>
</evidence>
<evidence type="ECO:0000313" key="2">
    <source>
        <dbReference type="Proteomes" id="UP000747542"/>
    </source>
</evidence>
<accession>A0A8J5K3G6</accession>
<reference evidence="1" key="1">
    <citation type="journal article" date="2021" name="Sci. Adv.">
        <title>The American lobster genome reveals insights on longevity, neural, and immune adaptations.</title>
        <authorList>
            <person name="Polinski J.M."/>
            <person name="Zimin A.V."/>
            <person name="Clark K.F."/>
            <person name="Kohn A.B."/>
            <person name="Sadowski N."/>
            <person name="Timp W."/>
            <person name="Ptitsyn A."/>
            <person name="Khanna P."/>
            <person name="Romanova D.Y."/>
            <person name="Williams P."/>
            <person name="Greenwood S.J."/>
            <person name="Moroz L.L."/>
            <person name="Walt D.R."/>
            <person name="Bodnar A.G."/>
        </authorList>
    </citation>
    <scope>NUCLEOTIDE SEQUENCE</scope>
    <source>
        <strain evidence="1">GMGI-L3</strain>
    </source>
</reference>
<proteinExistence type="predicted"/>
<keyword evidence="2" id="KW-1185">Reference proteome</keyword>
<name>A0A8J5K3G6_HOMAM</name>
<comment type="caution">
    <text evidence="1">The sequence shown here is derived from an EMBL/GenBank/DDBJ whole genome shotgun (WGS) entry which is preliminary data.</text>
</comment>